<dbReference type="RefSeq" id="WP_167993883.1">
    <property type="nucleotide sequence ID" value="NZ_JAATEM010000012.1"/>
</dbReference>
<feature type="transmembrane region" description="Helical" evidence="1">
    <location>
        <begin position="75"/>
        <end position="97"/>
    </location>
</feature>
<comment type="caution">
    <text evidence="2">The sequence shown here is derived from an EMBL/GenBank/DDBJ whole genome shotgun (WGS) entry which is preliminary data.</text>
</comment>
<gene>
    <name evidence="2" type="ORF">HCJ93_11505</name>
</gene>
<keyword evidence="1" id="KW-0472">Membrane</keyword>
<protein>
    <submittedName>
        <fullName evidence="2">Uncharacterized protein</fullName>
    </submittedName>
</protein>
<dbReference type="EMBL" id="JAATEM010000012">
    <property type="protein sequence ID" value="NJP50678.1"/>
    <property type="molecule type" value="Genomic_DNA"/>
</dbReference>
<organism evidence="2 3">
    <name type="scientific">Streptomyces composti</name>
    <dbReference type="NCBI Taxonomy" id="2720025"/>
    <lineage>
        <taxon>Bacteria</taxon>
        <taxon>Bacillati</taxon>
        <taxon>Actinomycetota</taxon>
        <taxon>Actinomycetes</taxon>
        <taxon>Kitasatosporales</taxon>
        <taxon>Streptomycetaceae</taxon>
        <taxon>Streptomyces</taxon>
    </lineage>
</organism>
<keyword evidence="1" id="KW-0812">Transmembrane</keyword>
<evidence type="ECO:0000313" key="3">
    <source>
        <dbReference type="Proteomes" id="UP000730591"/>
    </source>
</evidence>
<dbReference type="Proteomes" id="UP000730591">
    <property type="component" value="Unassembled WGS sequence"/>
</dbReference>
<proteinExistence type="predicted"/>
<name>A0ABX1AB26_9ACTN</name>
<keyword evidence="1" id="KW-1133">Transmembrane helix</keyword>
<sequence length="119" mass="13215">MSSKAARQMGANDSAWRNPEAEILHLGRAEPVPPAEQRDNLDRALQLYLGRTRGRIVERTGHGIVVERPAQVNHVLHALLSLLTFGLWLFAWLLVVISSHPRRFLVTVDACGAVHANPL</sequence>
<evidence type="ECO:0000313" key="2">
    <source>
        <dbReference type="EMBL" id="NJP50678.1"/>
    </source>
</evidence>
<accession>A0ABX1AB26</accession>
<evidence type="ECO:0000256" key="1">
    <source>
        <dbReference type="SAM" id="Phobius"/>
    </source>
</evidence>
<reference evidence="2 3" key="1">
    <citation type="submission" date="2020-03" db="EMBL/GenBank/DDBJ databases">
        <title>WGS of actinomycetes isolated from Thailand.</title>
        <authorList>
            <person name="Thawai C."/>
        </authorList>
    </citation>
    <scope>NUCLEOTIDE SEQUENCE [LARGE SCALE GENOMIC DNA]</scope>
    <source>
        <strain evidence="2 3">SBST2-5</strain>
    </source>
</reference>
<keyword evidence="3" id="KW-1185">Reference proteome</keyword>